<comment type="catalytic activity">
    <reaction evidence="36">
        <text>dodecanoyl-CoA + acetyl-CoA = 3-oxotetradecanoyl-CoA + CoA</text>
        <dbReference type="Rhea" id="RHEA:31091"/>
        <dbReference type="ChEBI" id="CHEBI:57287"/>
        <dbReference type="ChEBI" id="CHEBI:57288"/>
        <dbReference type="ChEBI" id="CHEBI:57375"/>
        <dbReference type="ChEBI" id="CHEBI:62543"/>
    </reaction>
    <physiologicalReaction direction="right-to-left" evidence="36">
        <dbReference type="Rhea" id="RHEA:31093"/>
    </physiologicalReaction>
</comment>
<comment type="catalytic activity">
    <reaction evidence="18">
        <text>choloyl-CoA + propanoyl-CoA = 3alpha,7alpha,12alpha-trihydroxy-24-oxo-5beta-cholestan-26-oyl-CoA + CoA</text>
        <dbReference type="Rhea" id="RHEA:16865"/>
        <dbReference type="ChEBI" id="CHEBI:57287"/>
        <dbReference type="ChEBI" id="CHEBI:57373"/>
        <dbReference type="ChEBI" id="CHEBI:57392"/>
        <dbReference type="ChEBI" id="CHEBI:58507"/>
        <dbReference type="EC" id="2.3.1.176"/>
    </reaction>
    <physiologicalReaction direction="right-to-left" evidence="18">
        <dbReference type="Rhea" id="RHEA:16867"/>
    </physiologicalReaction>
</comment>
<dbReference type="SUPFAM" id="SSF53901">
    <property type="entry name" value="Thiolase-like"/>
    <property type="match status" value="2"/>
</dbReference>
<dbReference type="InterPro" id="IPR036527">
    <property type="entry name" value="SCP2_sterol-bd_dom_sf"/>
</dbReference>
<evidence type="ECO:0000256" key="1">
    <source>
        <dbReference type="ARBA" id="ARBA00004173"/>
    </source>
</evidence>
<evidence type="ECO:0000256" key="14">
    <source>
        <dbReference type="ARBA" id="ARBA00023315"/>
    </source>
</evidence>
<evidence type="ECO:0000256" key="24">
    <source>
        <dbReference type="ARBA" id="ARBA00031346"/>
    </source>
</evidence>
<evidence type="ECO:0000256" key="22">
    <source>
        <dbReference type="ARBA" id="ARBA00030851"/>
    </source>
</evidence>
<dbReference type="Pfam" id="PF00108">
    <property type="entry name" value="Thiolase_N"/>
    <property type="match status" value="1"/>
</dbReference>
<dbReference type="EC" id="2.3.1.176" evidence="4"/>
<organism evidence="42 43">
    <name type="scientific">Paramormyrops kingsleyae</name>
    <dbReference type="NCBI Taxonomy" id="1676925"/>
    <lineage>
        <taxon>Eukaryota</taxon>
        <taxon>Metazoa</taxon>
        <taxon>Chordata</taxon>
        <taxon>Craniata</taxon>
        <taxon>Vertebrata</taxon>
        <taxon>Euteleostomi</taxon>
        <taxon>Actinopterygii</taxon>
        <taxon>Neopterygii</taxon>
        <taxon>Teleostei</taxon>
        <taxon>Osteoglossocephala</taxon>
        <taxon>Osteoglossomorpha</taxon>
        <taxon>Osteoglossiformes</taxon>
        <taxon>Mormyridae</taxon>
        <taxon>Paramormyrops</taxon>
    </lineage>
</organism>
<evidence type="ECO:0000259" key="41">
    <source>
        <dbReference type="Pfam" id="PF22691"/>
    </source>
</evidence>
<dbReference type="Pfam" id="PF22691">
    <property type="entry name" value="Thiolase_C_1"/>
    <property type="match status" value="1"/>
</dbReference>
<dbReference type="InterPro" id="IPR020616">
    <property type="entry name" value="Thiolase_N"/>
</dbReference>
<dbReference type="OrthoDB" id="542135at2759"/>
<comment type="catalytic activity">
    <reaction evidence="38">
        <text>octanoyl-CoA + acetyl-CoA = 3-oxodecanoyl-CoA + CoA</text>
        <dbReference type="Rhea" id="RHEA:31087"/>
        <dbReference type="ChEBI" id="CHEBI:57287"/>
        <dbReference type="ChEBI" id="CHEBI:57288"/>
        <dbReference type="ChEBI" id="CHEBI:57386"/>
        <dbReference type="ChEBI" id="CHEBI:62548"/>
    </reaction>
    <physiologicalReaction direction="right-to-left" evidence="38">
        <dbReference type="Rhea" id="RHEA:31089"/>
    </physiologicalReaction>
</comment>
<dbReference type="PROSITE" id="PS00737">
    <property type="entry name" value="THIOLASE_2"/>
    <property type="match status" value="1"/>
</dbReference>
<dbReference type="Ensembl" id="ENSPKIT00000000420.1">
    <property type="protein sequence ID" value="ENSPKIP00000019819.1"/>
    <property type="gene ID" value="ENSPKIG00000004817.1"/>
</dbReference>
<evidence type="ECO:0000256" key="23">
    <source>
        <dbReference type="ARBA" id="ARBA00031275"/>
    </source>
</evidence>
<evidence type="ECO:0000256" key="18">
    <source>
        <dbReference type="ARBA" id="ARBA00024509"/>
    </source>
</evidence>
<evidence type="ECO:0000256" key="2">
    <source>
        <dbReference type="ARBA" id="ARBA00004275"/>
    </source>
</evidence>
<evidence type="ECO:0000256" key="12">
    <source>
        <dbReference type="ARBA" id="ARBA00023128"/>
    </source>
</evidence>
<evidence type="ECO:0000259" key="39">
    <source>
        <dbReference type="Pfam" id="PF00108"/>
    </source>
</evidence>
<keyword evidence="8" id="KW-0808">Transferase</keyword>
<dbReference type="InterPro" id="IPR055140">
    <property type="entry name" value="Thiolase_C_2"/>
</dbReference>
<dbReference type="PANTHER" id="PTHR42870:SF1">
    <property type="entry name" value="NON-SPECIFIC LIPID-TRANSFER PROTEIN-LIKE 2"/>
    <property type="match status" value="1"/>
</dbReference>
<comment type="function">
    <text evidence="29">Plays a crucial role in the peroxisomal oxidation of branched-chain fatty acids. Catalyzes the last step of the peroxisomal beta-oxidation of branched chain fatty acids and the side chain of the bile acid intermediates di- and trihydroxycoprostanic acids (DHCA and THCA). Also active with medium and long straight chain 3-oxoacyl-CoAs. Stimulates the microsomal conversion of 7-dehydrocholesterol to cholesterol and transfers phosphatidylcholine and 7-dehydrocholesterol between membrances, in vitro. Isoforms SCP2 and SCPx cooperate in peroxisomal oxidation of certain naturally occurring tetramethyl-branched fatty acyl-CoAs.</text>
</comment>
<dbReference type="PANTHER" id="PTHR42870">
    <property type="entry name" value="ACETYL-COA C-ACETYLTRANSFERASE"/>
    <property type="match status" value="1"/>
</dbReference>
<dbReference type="Gene3D" id="3.40.47.10">
    <property type="match status" value="1"/>
</dbReference>
<dbReference type="STRING" id="1676925.ENSPKIP00000019819"/>
<proteinExistence type="predicted"/>
<evidence type="ECO:0000256" key="3">
    <source>
        <dbReference type="ARBA" id="ARBA00004496"/>
    </source>
</evidence>
<comment type="catalytic activity">
    <reaction evidence="30">
        <text>tetradecanoyl-CoA + acetyl-CoA = 3-oxohexadecanoyl-CoA + CoA</text>
        <dbReference type="Rhea" id="RHEA:18161"/>
        <dbReference type="ChEBI" id="CHEBI:57287"/>
        <dbReference type="ChEBI" id="CHEBI:57288"/>
        <dbReference type="ChEBI" id="CHEBI:57349"/>
        <dbReference type="ChEBI" id="CHEBI:57385"/>
        <dbReference type="EC" id="2.3.1.155"/>
    </reaction>
    <physiologicalReaction direction="right-to-left" evidence="30">
        <dbReference type="Rhea" id="RHEA:18163"/>
    </physiologicalReaction>
</comment>
<comment type="catalytic activity">
    <reaction evidence="35">
        <text>hexadecanoyl-CoA + acetyl-CoA = 3-oxooctadecanoyl-CoA + CoA</text>
        <dbReference type="Rhea" id="RHEA:35279"/>
        <dbReference type="ChEBI" id="CHEBI:57287"/>
        <dbReference type="ChEBI" id="CHEBI:57288"/>
        <dbReference type="ChEBI" id="CHEBI:57379"/>
        <dbReference type="ChEBI" id="CHEBI:71407"/>
    </reaction>
    <physiologicalReaction direction="right-to-left" evidence="35">
        <dbReference type="Rhea" id="RHEA:35281"/>
    </physiologicalReaction>
</comment>
<dbReference type="GeneTree" id="ENSGT00940000154327"/>
<dbReference type="SUPFAM" id="SSF55718">
    <property type="entry name" value="SCP-like"/>
    <property type="match status" value="1"/>
</dbReference>
<evidence type="ECO:0000256" key="20">
    <source>
        <dbReference type="ARBA" id="ARBA00029287"/>
    </source>
</evidence>
<keyword evidence="7" id="KW-0963">Cytoplasm</keyword>
<keyword evidence="9" id="KW-0445">Lipid transport</keyword>
<dbReference type="InterPro" id="IPR016039">
    <property type="entry name" value="Thiolase-like"/>
</dbReference>
<comment type="catalytic activity">
    <reaction evidence="20">
        <text>7-dehydrocholesterol(in) = 7-dehydrocholesterol(out)</text>
        <dbReference type="Rhea" id="RHEA:62960"/>
        <dbReference type="ChEBI" id="CHEBI:17759"/>
    </reaction>
</comment>
<evidence type="ECO:0000256" key="9">
    <source>
        <dbReference type="ARBA" id="ARBA00023055"/>
    </source>
</evidence>
<evidence type="ECO:0000256" key="27">
    <source>
        <dbReference type="ARBA" id="ARBA00033178"/>
    </source>
</evidence>
<comment type="catalytic activity">
    <reaction evidence="31">
        <text>hexanoyl-CoA + acetyl-CoA = 3-oxooctanoyl-CoA + CoA</text>
        <dbReference type="Rhea" id="RHEA:31203"/>
        <dbReference type="ChEBI" id="CHEBI:57287"/>
        <dbReference type="ChEBI" id="CHEBI:57288"/>
        <dbReference type="ChEBI" id="CHEBI:62619"/>
        <dbReference type="ChEBI" id="CHEBI:62620"/>
    </reaction>
    <physiologicalReaction direction="right-to-left" evidence="31">
        <dbReference type="Rhea" id="RHEA:31205"/>
    </physiologicalReaction>
</comment>
<evidence type="ECO:0000256" key="11">
    <source>
        <dbReference type="ARBA" id="ARBA00023121"/>
    </source>
</evidence>
<accession>A0A3B3RMW1</accession>
<dbReference type="FunFam" id="3.30.1050.10:FF:000001">
    <property type="entry name" value="Putative Non-specific lipid-transfer protein"/>
    <property type="match status" value="1"/>
</dbReference>
<dbReference type="EC" id="2.3.1.155" evidence="15"/>
<comment type="catalytic activity">
    <reaction evidence="34">
        <text>an acyl-CoA + acetyl-CoA = a 3-oxoacyl-CoA + CoA</text>
        <dbReference type="Rhea" id="RHEA:21564"/>
        <dbReference type="ChEBI" id="CHEBI:57287"/>
        <dbReference type="ChEBI" id="CHEBI:57288"/>
        <dbReference type="ChEBI" id="CHEBI:58342"/>
        <dbReference type="ChEBI" id="CHEBI:90726"/>
        <dbReference type="EC" id="2.3.1.16"/>
    </reaction>
    <physiologicalReaction direction="right-to-left" evidence="34">
        <dbReference type="Rhea" id="RHEA:21566"/>
    </physiologicalReaction>
</comment>
<evidence type="ECO:0000256" key="31">
    <source>
        <dbReference type="ARBA" id="ARBA00048001"/>
    </source>
</evidence>
<dbReference type="GO" id="GO:0005777">
    <property type="term" value="C:peroxisome"/>
    <property type="evidence" value="ECO:0007669"/>
    <property type="project" value="UniProtKB-SubCell"/>
</dbReference>
<evidence type="ECO:0000256" key="15">
    <source>
        <dbReference type="ARBA" id="ARBA00024058"/>
    </source>
</evidence>
<evidence type="ECO:0000256" key="17">
    <source>
        <dbReference type="ARBA" id="ARBA00024471"/>
    </source>
</evidence>
<name>A0A3B3RMW1_9TELE</name>
<keyword evidence="43" id="KW-1185">Reference proteome</keyword>
<dbReference type="NCBIfam" id="NF006102">
    <property type="entry name" value="PRK08256.1"/>
    <property type="match status" value="1"/>
</dbReference>
<dbReference type="GO" id="GO:0008289">
    <property type="term" value="F:lipid binding"/>
    <property type="evidence" value="ECO:0007669"/>
    <property type="project" value="UniProtKB-KW"/>
</dbReference>
<evidence type="ECO:0000259" key="40">
    <source>
        <dbReference type="Pfam" id="PF02036"/>
    </source>
</evidence>
<dbReference type="InterPro" id="IPR020613">
    <property type="entry name" value="Thiolase_CS"/>
</dbReference>
<comment type="catalytic activity">
    <reaction evidence="32">
        <text>decanoyl-CoA + acetyl-CoA = 3-oxododecanoyl-CoA + CoA</text>
        <dbReference type="Rhea" id="RHEA:31183"/>
        <dbReference type="ChEBI" id="CHEBI:57287"/>
        <dbReference type="ChEBI" id="CHEBI:57288"/>
        <dbReference type="ChEBI" id="CHEBI:61430"/>
        <dbReference type="ChEBI" id="CHEBI:62615"/>
    </reaction>
    <physiologicalReaction direction="right-to-left" evidence="32">
        <dbReference type="Rhea" id="RHEA:31185"/>
    </physiologicalReaction>
</comment>
<evidence type="ECO:0000313" key="43">
    <source>
        <dbReference type="Proteomes" id="UP000261540"/>
    </source>
</evidence>
<comment type="catalytic activity">
    <reaction evidence="33">
        <text>butanoyl-CoA + acetyl-CoA = 3-oxohexanoyl-CoA + CoA</text>
        <dbReference type="Rhea" id="RHEA:31111"/>
        <dbReference type="ChEBI" id="CHEBI:57287"/>
        <dbReference type="ChEBI" id="CHEBI:57288"/>
        <dbReference type="ChEBI" id="CHEBI:57371"/>
        <dbReference type="ChEBI" id="CHEBI:62418"/>
    </reaction>
    <physiologicalReaction direction="right-to-left" evidence="33">
        <dbReference type="Rhea" id="RHEA:31113"/>
    </physiologicalReaction>
</comment>
<dbReference type="EC" id="2.3.1.16" evidence="16"/>
<evidence type="ECO:0000256" key="8">
    <source>
        <dbReference type="ARBA" id="ARBA00022679"/>
    </source>
</evidence>
<comment type="catalytic activity">
    <reaction evidence="37">
        <text>3-oxohexadecanedioyl-CoA + CoA = tetradecanedioyl-CoA + acetyl-CoA</text>
        <dbReference type="Rhea" id="RHEA:40343"/>
        <dbReference type="ChEBI" id="CHEBI:57287"/>
        <dbReference type="ChEBI" id="CHEBI:57288"/>
        <dbReference type="ChEBI" id="CHEBI:77081"/>
        <dbReference type="ChEBI" id="CHEBI:77084"/>
    </reaction>
    <physiologicalReaction direction="left-to-right" evidence="37">
        <dbReference type="Rhea" id="RHEA:40344"/>
    </physiologicalReaction>
</comment>
<evidence type="ECO:0000256" key="13">
    <source>
        <dbReference type="ARBA" id="ARBA00023140"/>
    </source>
</evidence>
<dbReference type="GO" id="GO:0003988">
    <property type="term" value="F:acetyl-CoA C-acyltransferase activity"/>
    <property type="evidence" value="ECO:0007669"/>
    <property type="project" value="UniProtKB-EC"/>
</dbReference>
<reference evidence="42" key="2">
    <citation type="submission" date="2025-09" db="UniProtKB">
        <authorList>
            <consortium name="Ensembl"/>
        </authorList>
    </citation>
    <scope>IDENTIFICATION</scope>
</reference>
<dbReference type="Gene3D" id="3.30.1050.10">
    <property type="entry name" value="SCP2 sterol-binding domain"/>
    <property type="match status" value="1"/>
</dbReference>
<evidence type="ECO:0000256" key="26">
    <source>
        <dbReference type="ARBA" id="ARBA00032316"/>
    </source>
</evidence>
<dbReference type="GO" id="GO:0006629">
    <property type="term" value="P:lipid metabolic process"/>
    <property type="evidence" value="ECO:0007669"/>
    <property type="project" value="UniProtKB-KW"/>
</dbReference>
<evidence type="ECO:0000256" key="19">
    <source>
        <dbReference type="ARBA" id="ARBA00024514"/>
    </source>
</evidence>
<evidence type="ECO:0000256" key="35">
    <source>
        <dbReference type="ARBA" id="ARBA00049268"/>
    </source>
</evidence>
<dbReference type="InterPro" id="IPR003033">
    <property type="entry name" value="SCP2_sterol-bd_dom"/>
</dbReference>
<evidence type="ECO:0000256" key="4">
    <source>
        <dbReference type="ARBA" id="ARBA00012352"/>
    </source>
</evidence>
<comment type="catalytic activity">
    <reaction evidence="17">
        <text>propanoyl-CoA + tetradecanoyl-CoA = 3-oxo-2-methylhexadecanoyl-CoA + CoA</text>
        <dbReference type="Rhea" id="RHEA:46344"/>
        <dbReference type="ChEBI" id="CHEBI:57287"/>
        <dbReference type="ChEBI" id="CHEBI:57385"/>
        <dbReference type="ChEBI" id="CHEBI:57392"/>
        <dbReference type="ChEBI" id="CHEBI:86042"/>
    </reaction>
    <physiologicalReaction direction="right-to-left" evidence="17">
        <dbReference type="Rhea" id="RHEA:46346"/>
    </physiologicalReaction>
</comment>
<evidence type="ECO:0000256" key="34">
    <source>
        <dbReference type="ARBA" id="ARBA00049178"/>
    </source>
</evidence>
<evidence type="ECO:0000256" key="38">
    <source>
        <dbReference type="ARBA" id="ARBA00049542"/>
    </source>
</evidence>
<evidence type="ECO:0000256" key="32">
    <source>
        <dbReference type="ARBA" id="ARBA00048004"/>
    </source>
</evidence>
<evidence type="ECO:0000256" key="16">
    <source>
        <dbReference type="ARBA" id="ARBA00024073"/>
    </source>
</evidence>
<evidence type="ECO:0000313" key="42">
    <source>
        <dbReference type="Ensembl" id="ENSPKIP00000019819.1"/>
    </source>
</evidence>
<evidence type="ECO:0000256" key="28">
    <source>
        <dbReference type="ARBA" id="ARBA00045738"/>
    </source>
</evidence>
<dbReference type="InterPro" id="IPR020615">
    <property type="entry name" value="Thiolase_acyl_enz_int_AS"/>
</dbReference>
<comment type="catalytic activity">
    <reaction evidence="19">
        <text>3-oxo-(9Z-octadecenoyl)-CoA + CoA = (7Z)-hexadecenoyl-CoA + acetyl-CoA</text>
        <dbReference type="Rhea" id="RHEA:47400"/>
        <dbReference type="ChEBI" id="CHEBI:57287"/>
        <dbReference type="ChEBI" id="CHEBI:57288"/>
        <dbReference type="ChEBI" id="CHEBI:87695"/>
        <dbReference type="ChEBI" id="CHEBI:87698"/>
    </reaction>
    <physiologicalReaction direction="left-to-right" evidence="19">
        <dbReference type="Rhea" id="RHEA:47401"/>
    </physiologicalReaction>
</comment>
<keyword evidence="12" id="KW-0496">Mitochondrion</keyword>
<keyword evidence="14" id="KW-0012">Acyltransferase</keyword>
<evidence type="ECO:0000256" key="36">
    <source>
        <dbReference type="ARBA" id="ARBA00049270"/>
    </source>
</evidence>
<dbReference type="PROSITE" id="PS00098">
    <property type="entry name" value="THIOLASE_1"/>
    <property type="match status" value="1"/>
</dbReference>
<dbReference type="AlphaFoldDB" id="A0A3B3RMW1"/>
<dbReference type="GO" id="GO:0006869">
    <property type="term" value="P:lipid transport"/>
    <property type="evidence" value="ECO:0007669"/>
    <property type="project" value="UniProtKB-KW"/>
</dbReference>
<evidence type="ECO:0000256" key="7">
    <source>
        <dbReference type="ARBA" id="ARBA00022490"/>
    </source>
</evidence>
<keyword evidence="6" id="KW-0813">Transport</keyword>
<dbReference type="Pfam" id="PF02036">
    <property type="entry name" value="SCP2"/>
    <property type="match status" value="1"/>
</dbReference>
<dbReference type="GO" id="GO:0050633">
    <property type="term" value="F:acetyl-CoA C-myristoyltransferase activity"/>
    <property type="evidence" value="ECO:0007669"/>
    <property type="project" value="UniProtKB-EC"/>
</dbReference>
<keyword evidence="11" id="KW-0446">Lipid-binding</keyword>
<keyword evidence="10" id="KW-0443">Lipid metabolism</keyword>
<comment type="function">
    <text evidence="28">Mediates the transfer of all common phospholipids, cholesterol and gangliosides from the endoplasmic reticulum to the plasma membrane. May play a role in regulating steroidogenesis. Stimulates the microsomal conversion of 7-dehydrocholesterol to cholesterol. Also binds fatty acids and fatty acyl Coenzyme A (CoA) such as phytanoyl-CoA. Involved in the regulation phospholipid synthesis in endoplasmic reticulum enhancing the incorporation of exogenous fatty acid into glycerides. Seems to stimulate the rate-limiting step in phosphatidic acid formation mediated by GPAT3. Isoforms SCP2 and SCPx cooperate in peroxisomal oxidation of certain naturally occurring tetramethyl-branched fatty acyl-CoAs.</text>
</comment>
<protein>
    <recommendedName>
        <fullName evidence="5">Sterol carrier protein 2</fullName>
        <ecNumber evidence="15">2.3.1.155</ecNumber>
        <ecNumber evidence="16">2.3.1.16</ecNumber>
        <ecNumber evidence="4">2.3.1.176</ecNumber>
    </recommendedName>
    <alternativeName>
        <fullName evidence="25">Acetyl-CoA C-myristoyltransferase</fullName>
    </alternativeName>
    <alternativeName>
        <fullName evidence="22">Non-specific lipid-transfer protein</fullName>
    </alternativeName>
    <alternativeName>
        <fullName evidence="26">Propanoyl-CoA C-acyltransferase</fullName>
    </alternativeName>
    <alternativeName>
        <fullName evidence="21">SCP-2/3-oxoacyl-CoA thiolase</fullName>
    </alternativeName>
    <alternativeName>
        <fullName evidence="23">SCP-2/thiolase</fullName>
    </alternativeName>
    <alternativeName>
        <fullName evidence="24">SCP-chi</fullName>
    </alternativeName>
    <alternativeName>
        <fullName evidence="27">Sterol carrier protein X</fullName>
    </alternativeName>
</protein>
<evidence type="ECO:0000256" key="21">
    <source>
        <dbReference type="ARBA" id="ARBA00030531"/>
    </source>
</evidence>
<evidence type="ECO:0000256" key="5">
    <source>
        <dbReference type="ARBA" id="ARBA00014545"/>
    </source>
</evidence>
<evidence type="ECO:0000256" key="29">
    <source>
        <dbReference type="ARBA" id="ARBA00045994"/>
    </source>
</evidence>
<feature type="domain" description="SCP2" evidence="40">
    <location>
        <begin position="435"/>
        <end position="532"/>
    </location>
</feature>
<dbReference type="GO" id="GO:0005739">
    <property type="term" value="C:mitochondrion"/>
    <property type="evidence" value="ECO:0007669"/>
    <property type="project" value="UniProtKB-SubCell"/>
</dbReference>
<evidence type="ECO:0000256" key="25">
    <source>
        <dbReference type="ARBA" id="ARBA00032093"/>
    </source>
</evidence>
<dbReference type="CDD" id="cd00826">
    <property type="entry name" value="nondecarbox_cond_enzymes"/>
    <property type="match status" value="1"/>
</dbReference>
<evidence type="ECO:0000256" key="30">
    <source>
        <dbReference type="ARBA" id="ARBA00047485"/>
    </source>
</evidence>
<evidence type="ECO:0000256" key="37">
    <source>
        <dbReference type="ARBA" id="ARBA00049306"/>
    </source>
</evidence>
<evidence type="ECO:0000256" key="10">
    <source>
        <dbReference type="ARBA" id="ARBA00023098"/>
    </source>
</evidence>
<feature type="domain" description="Thiolase C-terminal" evidence="41">
    <location>
        <begin position="272"/>
        <end position="388"/>
    </location>
</feature>
<dbReference type="FunFam" id="3.40.47.10:FF:000016">
    <property type="entry name" value="Non-specific lipid-transfer protein"/>
    <property type="match status" value="1"/>
</dbReference>
<comment type="subcellular location">
    <subcellularLocation>
        <location evidence="3">Cytoplasm</location>
    </subcellularLocation>
    <subcellularLocation>
        <location evidence="1">Mitochondrion</location>
    </subcellularLocation>
    <subcellularLocation>
        <location evidence="2">Peroxisome</location>
    </subcellularLocation>
</comment>
<evidence type="ECO:0000256" key="33">
    <source>
        <dbReference type="ARBA" id="ARBA00048553"/>
    </source>
</evidence>
<feature type="domain" description="Thiolase N-terminal" evidence="39">
    <location>
        <begin position="8"/>
        <end position="234"/>
    </location>
</feature>
<reference evidence="42" key="1">
    <citation type="submission" date="2025-08" db="UniProtKB">
        <authorList>
            <consortium name="Ensembl"/>
        </authorList>
    </citation>
    <scope>IDENTIFICATION</scope>
</reference>
<dbReference type="Proteomes" id="UP000261540">
    <property type="component" value="Unplaced"/>
</dbReference>
<sequence>MAPANNRVFVIGVGMTKFEKPGVRDEFDYPDMAKEAGQKALADAAIPYSAIEQACVGYVYGDSTCGQRAIYHSLGLSGIPIINVNNNCSTGSTALFMARQLVQGGLANCVLALGFEKMERGSLSSKYMDRTNPMDKHMEVMLNRYGMAPAPAAPQMFGNAGREHMEKYGTKPEHFAKIAWKNHKHSTNNPYSQFQEEYTLNQVLKSRKVYEYLTLLQCCPTSDGAGAAVLASEDFVIRHGLQHKAVEILSQEMVTDLASTFQENSCIKMVGYDMTKMAAKKCFEATGLKPVDVDVIELHDCFSANELITYEALGLCSEGKAGELIDRGDNTYGGKWVINPSGGLISKGHPLGATGLAQCAELCWQLRGEAANRQVQGAKVALQHNIGLGGAVVVTLYRMGFPQHARRSERVQAVPTSAASGLEGFKAYAVFQEIEKMLQKEGEQYVKKIGGVFAFKVKDGPGGKEAMWVVDVKNGKGSVDNDTAKKPDCTIAMSDTDLLSLMTGKMNPQTAFFQGKLKITGNMGMAMKLQNLQLQPGKAKL</sequence>
<keyword evidence="13" id="KW-0576">Peroxisome</keyword>
<evidence type="ECO:0000256" key="6">
    <source>
        <dbReference type="ARBA" id="ARBA00022448"/>
    </source>
</evidence>